<reference evidence="2" key="1">
    <citation type="submission" date="2020-04" db="EMBL/GenBank/DDBJ databases">
        <title>Draft genome resource of the tomato pathogen Pseudocercospora fuligena.</title>
        <authorList>
            <person name="Zaccaron A."/>
        </authorList>
    </citation>
    <scope>NUCLEOTIDE SEQUENCE</scope>
    <source>
        <strain evidence="2">PF001</strain>
    </source>
</reference>
<dbReference type="PANTHER" id="PTHR42085">
    <property type="entry name" value="F-BOX DOMAIN-CONTAINING PROTEIN"/>
    <property type="match status" value="1"/>
</dbReference>
<dbReference type="PANTHER" id="PTHR42085:SF2">
    <property type="entry name" value="F-BOX DOMAIN-CONTAINING PROTEIN"/>
    <property type="match status" value="1"/>
</dbReference>
<sequence>MTTSNMQGADLYARDLRAFEEQRAEMLLQVRRLDTRIERLQRNEPITFMSLPAELRNRIYDLSGCIKLYQCRVCSTTVFGDSNRVTHQQLSAKIDGTSIRKRYSWPWIDIWCCKRGKRAGDCGHAHRITILWINRQEEVIPHHRCKCSGNIPHQQRISDSSQLAIAQVSRSVRLETLGIYYASYEFFGTMFEPSRDRAGIMKWLKAIGPENAAQITSFRIVYSRKQNLRFMKQKMIGKMREMGLRIDEGVVEAVRLKAPYCRCEWCVMQTLREKNRDTTNPPQTYKFCAYDC</sequence>
<gene>
    <name evidence="2" type="ORF">HII31_02407</name>
</gene>
<feature type="coiled-coil region" evidence="1">
    <location>
        <begin position="16"/>
        <end position="43"/>
    </location>
</feature>
<name>A0A8H6VRM2_9PEZI</name>
<protein>
    <submittedName>
        <fullName evidence="2">Uncharacterized protein</fullName>
    </submittedName>
</protein>
<proteinExistence type="predicted"/>
<keyword evidence="3" id="KW-1185">Reference proteome</keyword>
<keyword evidence="1" id="KW-0175">Coiled coil</keyword>
<evidence type="ECO:0000313" key="3">
    <source>
        <dbReference type="Proteomes" id="UP000660729"/>
    </source>
</evidence>
<evidence type="ECO:0000313" key="2">
    <source>
        <dbReference type="EMBL" id="KAF7196340.1"/>
    </source>
</evidence>
<comment type="caution">
    <text evidence="2">The sequence shown here is derived from an EMBL/GenBank/DDBJ whole genome shotgun (WGS) entry which is preliminary data.</text>
</comment>
<evidence type="ECO:0000256" key="1">
    <source>
        <dbReference type="SAM" id="Coils"/>
    </source>
</evidence>
<dbReference type="Proteomes" id="UP000660729">
    <property type="component" value="Unassembled WGS sequence"/>
</dbReference>
<accession>A0A8H6VRM2</accession>
<dbReference type="AlphaFoldDB" id="A0A8H6VRM2"/>
<dbReference type="InterPro" id="IPR038883">
    <property type="entry name" value="AN11006-like"/>
</dbReference>
<dbReference type="EMBL" id="JABCIY010000027">
    <property type="protein sequence ID" value="KAF7196340.1"/>
    <property type="molecule type" value="Genomic_DNA"/>
</dbReference>
<organism evidence="2 3">
    <name type="scientific">Pseudocercospora fuligena</name>
    <dbReference type="NCBI Taxonomy" id="685502"/>
    <lineage>
        <taxon>Eukaryota</taxon>
        <taxon>Fungi</taxon>
        <taxon>Dikarya</taxon>
        <taxon>Ascomycota</taxon>
        <taxon>Pezizomycotina</taxon>
        <taxon>Dothideomycetes</taxon>
        <taxon>Dothideomycetidae</taxon>
        <taxon>Mycosphaerellales</taxon>
        <taxon>Mycosphaerellaceae</taxon>
        <taxon>Pseudocercospora</taxon>
    </lineage>
</organism>
<dbReference type="OrthoDB" id="3647180at2759"/>